<reference evidence="1 2" key="1">
    <citation type="journal article" date="2021" name="Hortic Res">
        <title>The domestication of Cucurbita argyrosperma as revealed by the genome of its wild relative.</title>
        <authorList>
            <person name="Barrera-Redondo J."/>
            <person name="Sanchez-de la Vega G."/>
            <person name="Aguirre-Liguori J.A."/>
            <person name="Castellanos-Morales G."/>
            <person name="Gutierrez-Guerrero Y.T."/>
            <person name="Aguirre-Dugua X."/>
            <person name="Aguirre-Planter E."/>
            <person name="Tenaillon M.I."/>
            <person name="Lira-Saade R."/>
            <person name="Eguiarte L.E."/>
        </authorList>
    </citation>
    <scope>NUCLEOTIDE SEQUENCE [LARGE SCALE GENOMIC DNA]</scope>
    <source>
        <strain evidence="1">JBR-2021</strain>
    </source>
</reference>
<organism evidence="1 2">
    <name type="scientific">Cucurbita argyrosperma subsp. sororia</name>
    <dbReference type="NCBI Taxonomy" id="37648"/>
    <lineage>
        <taxon>Eukaryota</taxon>
        <taxon>Viridiplantae</taxon>
        <taxon>Streptophyta</taxon>
        <taxon>Embryophyta</taxon>
        <taxon>Tracheophyta</taxon>
        <taxon>Spermatophyta</taxon>
        <taxon>Magnoliopsida</taxon>
        <taxon>eudicotyledons</taxon>
        <taxon>Gunneridae</taxon>
        <taxon>Pentapetalae</taxon>
        <taxon>rosids</taxon>
        <taxon>fabids</taxon>
        <taxon>Cucurbitales</taxon>
        <taxon>Cucurbitaceae</taxon>
        <taxon>Cucurbiteae</taxon>
        <taxon>Cucurbita</taxon>
    </lineage>
</organism>
<accession>A0AAV6NBL1</accession>
<dbReference type="EMBL" id="JAGKQH010000007">
    <property type="protein sequence ID" value="KAG6595456.1"/>
    <property type="molecule type" value="Genomic_DNA"/>
</dbReference>
<proteinExistence type="predicted"/>
<comment type="caution">
    <text evidence="1">The sequence shown here is derived from an EMBL/GenBank/DDBJ whole genome shotgun (WGS) entry which is preliminary data.</text>
</comment>
<evidence type="ECO:0000313" key="1">
    <source>
        <dbReference type="EMBL" id="KAG6595456.1"/>
    </source>
</evidence>
<protein>
    <submittedName>
        <fullName evidence="1">Uncharacterized protein</fullName>
    </submittedName>
</protein>
<dbReference type="AlphaFoldDB" id="A0AAV6NBL1"/>
<feature type="non-terminal residue" evidence="1">
    <location>
        <position position="1"/>
    </location>
</feature>
<name>A0AAV6NBL1_9ROSI</name>
<gene>
    <name evidence="1" type="ORF">SDJN03_12009</name>
</gene>
<dbReference type="Proteomes" id="UP000685013">
    <property type="component" value="Chromosome 7"/>
</dbReference>
<evidence type="ECO:0000313" key="2">
    <source>
        <dbReference type="Proteomes" id="UP000685013"/>
    </source>
</evidence>
<sequence length="69" mass="7653">MYLNSKLFCILSRYDKEGLISKGKESSLLSQLSSSVYTQSLCLGFLGRTRAAGILQRFFFASGLHTPQS</sequence>
<keyword evidence="2" id="KW-1185">Reference proteome</keyword>